<name>U1HJB7_ENDPU</name>
<gene>
    <name evidence="1" type="ORF">EPUS_06351</name>
</gene>
<dbReference type="HOGENOM" id="CLU_2145838_0_0_1"/>
<organism evidence="1 2">
    <name type="scientific">Endocarpon pusillum (strain Z07020 / HMAS-L-300199)</name>
    <name type="common">Lichen-forming fungus</name>
    <dbReference type="NCBI Taxonomy" id="1263415"/>
    <lineage>
        <taxon>Eukaryota</taxon>
        <taxon>Fungi</taxon>
        <taxon>Dikarya</taxon>
        <taxon>Ascomycota</taxon>
        <taxon>Pezizomycotina</taxon>
        <taxon>Eurotiomycetes</taxon>
        <taxon>Chaetothyriomycetidae</taxon>
        <taxon>Verrucariales</taxon>
        <taxon>Verrucariaceae</taxon>
        <taxon>Endocarpon</taxon>
    </lineage>
</organism>
<keyword evidence="2" id="KW-1185">Reference proteome</keyword>
<dbReference type="Pfam" id="PF17615">
    <property type="entry name" value="C166"/>
    <property type="match status" value="1"/>
</dbReference>
<dbReference type="eggNOG" id="ENOG502S0HZ">
    <property type="taxonomic scope" value="Eukaryota"/>
</dbReference>
<protein>
    <recommendedName>
        <fullName evidence="3">Fungal N-terminal domain-containing protein</fullName>
    </recommendedName>
</protein>
<dbReference type="OrthoDB" id="5089392at2759"/>
<dbReference type="RefSeq" id="XP_007804072.1">
    <property type="nucleotide sequence ID" value="XM_007805881.1"/>
</dbReference>
<sequence length="112" mass="12324">MQQTPNVDDANEAQAIADAFRDFVRVHQVLLNILIGKAGLFQTVPFIGAPIAAVLRQVENIVDTIAFGLIDRVQSQATELTNQAQSLSMTLKTTIDSYDGMNMRKRAISFKS</sequence>
<proteinExistence type="predicted"/>
<evidence type="ECO:0000313" key="2">
    <source>
        <dbReference type="Proteomes" id="UP000019373"/>
    </source>
</evidence>
<dbReference type="GeneID" id="19241294"/>
<dbReference type="Proteomes" id="UP000019373">
    <property type="component" value="Unassembled WGS sequence"/>
</dbReference>
<reference evidence="2" key="1">
    <citation type="journal article" date="2014" name="BMC Genomics">
        <title>Genome characteristics reveal the impact of lichenization on lichen-forming fungus Endocarpon pusillum Hedwig (Verrucariales, Ascomycota).</title>
        <authorList>
            <person name="Wang Y.-Y."/>
            <person name="Liu B."/>
            <person name="Zhang X.-Y."/>
            <person name="Zhou Q.-M."/>
            <person name="Zhang T."/>
            <person name="Li H."/>
            <person name="Yu Y.-F."/>
            <person name="Zhang X.-L."/>
            <person name="Hao X.-Y."/>
            <person name="Wang M."/>
            <person name="Wang L."/>
            <person name="Wei J.-C."/>
        </authorList>
    </citation>
    <scope>NUCLEOTIDE SEQUENCE [LARGE SCALE GENOMIC DNA]</scope>
    <source>
        <strain evidence="2">Z07020 / HMAS-L-300199</strain>
    </source>
</reference>
<dbReference type="AlphaFoldDB" id="U1HJB7"/>
<dbReference type="EMBL" id="KE721344">
    <property type="protein sequence ID" value="ERF70310.1"/>
    <property type="molecule type" value="Genomic_DNA"/>
</dbReference>
<evidence type="ECO:0008006" key="3">
    <source>
        <dbReference type="Google" id="ProtNLM"/>
    </source>
</evidence>
<evidence type="ECO:0000313" key="1">
    <source>
        <dbReference type="EMBL" id="ERF70310.1"/>
    </source>
</evidence>
<accession>U1HJB7</accession>